<sequence>MYISASALQESKLSRSELVTVSLEGWVNLYTDGSVKFGEIFVAAGGLLEDRNGKWIEGFTRYLGSCEVIDAELWGILDGIQIALKRGFQKIIIRTDSLEAIKLIQDGVCNGSNSALMRRILLLLKLLSHWNLNYIPREENRIADKIVKSRRDRELGLQLGDKDYVLSLNA</sequence>
<accession>A0ABR0QIM6</accession>
<dbReference type="EMBL" id="JARKNE010000003">
    <property type="protein sequence ID" value="KAK5838673.1"/>
    <property type="molecule type" value="Genomic_DNA"/>
</dbReference>
<dbReference type="Gene3D" id="3.30.420.10">
    <property type="entry name" value="Ribonuclease H-like superfamily/Ribonuclease H"/>
    <property type="match status" value="1"/>
</dbReference>
<feature type="domain" description="RNase H type-1" evidence="1">
    <location>
        <begin position="23"/>
        <end position="152"/>
    </location>
</feature>
<dbReference type="Proteomes" id="UP001358586">
    <property type="component" value="Chromosome 3"/>
</dbReference>
<reference evidence="2 3" key="1">
    <citation type="submission" date="2023-03" db="EMBL/GenBank/DDBJ databases">
        <title>WGS of Gossypium arboreum.</title>
        <authorList>
            <person name="Yu D."/>
        </authorList>
    </citation>
    <scope>NUCLEOTIDE SEQUENCE [LARGE SCALE GENOMIC DNA]</scope>
    <source>
        <tissue evidence="2">Leaf</tissue>
    </source>
</reference>
<comment type="caution">
    <text evidence="2">The sequence shown here is derived from an EMBL/GenBank/DDBJ whole genome shotgun (WGS) entry which is preliminary data.</text>
</comment>
<evidence type="ECO:0000259" key="1">
    <source>
        <dbReference type="PROSITE" id="PS50879"/>
    </source>
</evidence>
<dbReference type="PANTHER" id="PTHR47723:SF19">
    <property type="entry name" value="POLYNUCLEOTIDYL TRANSFERASE, RIBONUCLEASE H-LIKE SUPERFAMILY PROTEIN"/>
    <property type="match status" value="1"/>
</dbReference>
<proteinExistence type="predicted"/>
<dbReference type="InterPro" id="IPR012337">
    <property type="entry name" value="RNaseH-like_sf"/>
</dbReference>
<dbReference type="PANTHER" id="PTHR47723">
    <property type="entry name" value="OS05G0353850 PROTEIN"/>
    <property type="match status" value="1"/>
</dbReference>
<evidence type="ECO:0000313" key="2">
    <source>
        <dbReference type="EMBL" id="KAK5838673.1"/>
    </source>
</evidence>
<dbReference type="Pfam" id="PF13456">
    <property type="entry name" value="RVT_3"/>
    <property type="match status" value="1"/>
</dbReference>
<dbReference type="PROSITE" id="PS50879">
    <property type="entry name" value="RNASE_H_1"/>
    <property type="match status" value="1"/>
</dbReference>
<dbReference type="InterPro" id="IPR002156">
    <property type="entry name" value="RNaseH_domain"/>
</dbReference>
<dbReference type="InterPro" id="IPR036397">
    <property type="entry name" value="RNaseH_sf"/>
</dbReference>
<gene>
    <name evidence="2" type="ORF">PVK06_007408</name>
</gene>
<keyword evidence="3" id="KW-1185">Reference proteome</keyword>
<dbReference type="SUPFAM" id="SSF53098">
    <property type="entry name" value="Ribonuclease H-like"/>
    <property type="match status" value="1"/>
</dbReference>
<dbReference type="InterPro" id="IPR044730">
    <property type="entry name" value="RNase_H-like_dom_plant"/>
</dbReference>
<protein>
    <recommendedName>
        <fullName evidence="1">RNase H type-1 domain-containing protein</fullName>
    </recommendedName>
</protein>
<name>A0ABR0QIM6_GOSAR</name>
<organism evidence="2 3">
    <name type="scientific">Gossypium arboreum</name>
    <name type="common">Tree cotton</name>
    <name type="synonym">Gossypium nanking</name>
    <dbReference type="NCBI Taxonomy" id="29729"/>
    <lineage>
        <taxon>Eukaryota</taxon>
        <taxon>Viridiplantae</taxon>
        <taxon>Streptophyta</taxon>
        <taxon>Embryophyta</taxon>
        <taxon>Tracheophyta</taxon>
        <taxon>Spermatophyta</taxon>
        <taxon>Magnoliopsida</taxon>
        <taxon>eudicotyledons</taxon>
        <taxon>Gunneridae</taxon>
        <taxon>Pentapetalae</taxon>
        <taxon>rosids</taxon>
        <taxon>malvids</taxon>
        <taxon>Malvales</taxon>
        <taxon>Malvaceae</taxon>
        <taxon>Malvoideae</taxon>
        <taxon>Gossypium</taxon>
    </lineage>
</organism>
<evidence type="ECO:0000313" key="3">
    <source>
        <dbReference type="Proteomes" id="UP001358586"/>
    </source>
</evidence>
<dbReference type="InterPro" id="IPR053151">
    <property type="entry name" value="RNase_H-like"/>
</dbReference>
<dbReference type="CDD" id="cd06222">
    <property type="entry name" value="RNase_H_like"/>
    <property type="match status" value="1"/>
</dbReference>